<keyword evidence="3" id="KW-1185">Reference proteome</keyword>
<protein>
    <submittedName>
        <fullName evidence="2">Putative membrane protein</fullName>
    </submittedName>
</protein>
<name>A0A2P8F7M7_9RHOB</name>
<feature type="coiled-coil region" evidence="1">
    <location>
        <begin position="172"/>
        <end position="232"/>
    </location>
</feature>
<keyword evidence="1" id="KW-0175">Coiled coil</keyword>
<dbReference type="Proteomes" id="UP000240418">
    <property type="component" value="Unassembled WGS sequence"/>
</dbReference>
<proteinExistence type="predicted"/>
<sequence>MEKFIAVVFESDDTAFKGETALRGLHATGELAVYAAAVIGKDLDGKVKVKKVEDEGPLGTALGLVIGGMVGVLAGPLAVASGAAIAGSAAAASAAASGMAVGSMTGGLFGVYRDLWVAGIDSAMLDEVSVELLPGKSCVVASVDEVWTSPLDVKMGEAGGVVFRKPRIDAIDEQYASDMAELDREITELKDEWKQASDETKQAIHDKIDAAKSKTNAAMEKILDRIDELDSQTEARLKAIDEQIATAKENTRQKFETRKAEIQADYKERKSKLDASMALAKEALT</sequence>
<organism evidence="2 3">
    <name type="scientific">Shimia abyssi</name>
    <dbReference type="NCBI Taxonomy" id="1662395"/>
    <lineage>
        <taxon>Bacteria</taxon>
        <taxon>Pseudomonadati</taxon>
        <taxon>Pseudomonadota</taxon>
        <taxon>Alphaproteobacteria</taxon>
        <taxon>Rhodobacterales</taxon>
        <taxon>Roseobacteraceae</taxon>
    </lineage>
</organism>
<gene>
    <name evidence="2" type="ORF">CLV88_11565</name>
</gene>
<evidence type="ECO:0000256" key="1">
    <source>
        <dbReference type="SAM" id="Coils"/>
    </source>
</evidence>
<evidence type="ECO:0000313" key="3">
    <source>
        <dbReference type="Proteomes" id="UP000240418"/>
    </source>
</evidence>
<accession>A0A2P8F7M7</accession>
<dbReference type="SUPFAM" id="SSF58113">
    <property type="entry name" value="Apolipoprotein A-I"/>
    <property type="match status" value="1"/>
</dbReference>
<comment type="caution">
    <text evidence="2">The sequence shown here is derived from an EMBL/GenBank/DDBJ whole genome shotgun (WGS) entry which is preliminary data.</text>
</comment>
<dbReference type="AlphaFoldDB" id="A0A2P8F7M7"/>
<reference evidence="2 3" key="1">
    <citation type="submission" date="2018-03" db="EMBL/GenBank/DDBJ databases">
        <title>Genomic Encyclopedia of Archaeal and Bacterial Type Strains, Phase II (KMG-II): from individual species to whole genera.</title>
        <authorList>
            <person name="Goeker M."/>
        </authorList>
    </citation>
    <scope>NUCLEOTIDE SEQUENCE [LARGE SCALE GENOMIC DNA]</scope>
    <source>
        <strain evidence="2 3">DSM 100673</strain>
    </source>
</reference>
<dbReference type="EMBL" id="PYGJ01000015">
    <property type="protein sequence ID" value="PSL17718.1"/>
    <property type="molecule type" value="Genomic_DNA"/>
</dbReference>
<evidence type="ECO:0000313" key="2">
    <source>
        <dbReference type="EMBL" id="PSL17718.1"/>
    </source>
</evidence>